<name>A0A915IXL0_ROMCU</name>
<dbReference type="Proteomes" id="UP000887565">
    <property type="component" value="Unplaced"/>
</dbReference>
<dbReference type="AlphaFoldDB" id="A0A915IXL0"/>
<evidence type="ECO:0000313" key="2">
    <source>
        <dbReference type="WBParaSite" id="nRc.2.0.1.t18568-RA"/>
    </source>
</evidence>
<protein>
    <submittedName>
        <fullName evidence="2">Uncharacterized protein</fullName>
    </submittedName>
</protein>
<sequence length="118" mass="13594">MSVITFDGFCSKFSITFSEIGFKVIGFSRKTLSFLSISSHTILIFSWFRANNFNKDKNKALPRQKLESSMIRKGDGKIKSILLKTKCHDLLCQLVQLSMHKKHRPRIMNDLKSGAIRR</sequence>
<accession>A0A915IXL0</accession>
<reference evidence="2" key="1">
    <citation type="submission" date="2022-11" db="UniProtKB">
        <authorList>
            <consortium name="WormBaseParasite"/>
        </authorList>
    </citation>
    <scope>IDENTIFICATION</scope>
</reference>
<organism evidence="1 2">
    <name type="scientific">Romanomermis culicivorax</name>
    <name type="common">Nematode worm</name>
    <dbReference type="NCBI Taxonomy" id="13658"/>
    <lineage>
        <taxon>Eukaryota</taxon>
        <taxon>Metazoa</taxon>
        <taxon>Ecdysozoa</taxon>
        <taxon>Nematoda</taxon>
        <taxon>Enoplea</taxon>
        <taxon>Dorylaimia</taxon>
        <taxon>Mermithida</taxon>
        <taxon>Mermithoidea</taxon>
        <taxon>Mermithidae</taxon>
        <taxon>Romanomermis</taxon>
    </lineage>
</organism>
<dbReference type="WBParaSite" id="nRc.2.0.1.t18568-RA">
    <property type="protein sequence ID" value="nRc.2.0.1.t18568-RA"/>
    <property type="gene ID" value="nRc.2.0.1.g18568"/>
</dbReference>
<keyword evidence="1" id="KW-1185">Reference proteome</keyword>
<evidence type="ECO:0000313" key="1">
    <source>
        <dbReference type="Proteomes" id="UP000887565"/>
    </source>
</evidence>
<proteinExistence type="predicted"/>